<evidence type="ECO:0000259" key="1">
    <source>
        <dbReference type="Pfam" id="PF01636"/>
    </source>
</evidence>
<dbReference type="Gene3D" id="3.90.1200.10">
    <property type="match status" value="1"/>
</dbReference>
<evidence type="ECO:0000313" key="3">
    <source>
        <dbReference type="Proteomes" id="UP000091967"/>
    </source>
</evidence>
<dbReference type="Proteomes" id="UP000091967">
    <property type="component" value="Unassembled WGS sequence"/>
</dbReference>
<comment type="caution">
    <text evidence="2">The sequence shown here is derived from an EMBL/GenBank/DDBJ whole genome shotgun (WGS) entry which is preliminary data.</text>
</comment>
<gene>
    <name evidence="2" type="ORF">FPOA_03680</name>
</gene>
<protein>
    <recommendedName>
        <fullName evidence="1">Aminoglycoside phosphotransferase domain-containing protein</fullName>
    </recommendedName>
</protein>
<dbReference type="OMA" id="MVELEMH"/>
<dbReference type="PANTHER" id="PTHR21310">
    <property type="entry name" value="AMINOGLYCOSIDE PHOSPHOTRANSFERASE-RELATED-RELATED"/>
    <property type="match status" value="1"/>
</dbReference>
<keyword evidence="3" id="KW-1185">Reference proteome</keyword>
<reference evidence="2 3" key="1">
    <citation type="submission" date="2016-06" db="EMBL/GenBank/DDBJ databases">
        <title>Living apart together: crosstalk between the core and supernumerary genomes in a fungal plant pathogen.</title>
        <authorList>
            <person name="Vanheule A."/>
            <person name="Audenaert K."/>
            <person name="Warris S."/>
            <person name="Van De Geest H."/>
            <person name="Schijlen E."/>
            <person name="Hofte M."/>
            <person name="De Saeger S."/>
            <person name="Haesaert G."/>
            <person name="Waalwijk C."/>
            <person name="Van Der Lee T."/>
        </authorList>
    </citation>
    <scope>NUCLEOTIDE SEQUENCE [LARGE SCALE GENOMIC DNA]</scope>
    <source>
        <strain evidence="2 3">2516</strain>
    </source>
</reference>
<proteinExistence type="predicted"/>
<dbReference type="InterPro" id="IPR002575">
    <property type="entry name" value="Aminoglycoside_PTrfase"/>
</dbReference>
<organism evidence="2 3">
    <name type="scientific">Fusarium poae</name>
    <dbReference type="NCBI Taxonomy" id="36050"/>
    <lineage>
        <taxon>Eukaryota</taxon>
        <taxon>Fungi</taxon>
        <taxon>Dikarya</taxon>
        <taxon>Ascomycota</taxon>
        <taxon>Pezizomycotina</taxon>
        <taxon>Sordariomycetes</taxon>
        <taxon>Hypocreomycetidae</taxon>
        <taxon>Hypocreales</taxon>
        <taxon>Nectriaceae</taxon>
        <taxon>Fusarium</taxon>
    </lineage>
</organism>
<dbReference type="AlphaFoldDB" id="A0A1B8ARZ7"/>
<name>A0A1B8ARZ7_FUSPO</name>
<dbReference type="InterPro" id="IPR051678">
    <property type="entry name" value="AGP_Transferase"/>
</dbReference>
<dbReference type="PANTHER" id="PTHR21310:SF15">
    <property type="entry name" value="AMINOGLYCOSIDE PHOSPHOTRANSFERASE DOMAIN-CONTAINING PROTEIN"/>
    <property type="match status" value="1"/>
</dbReference>
<dbReference type="EMBL" id="LYXU01000002">
    <property type="protein sequence ID" value="OBS23121.1"/>
    <property type="molecule type" value="Genomic_DNA"/>
</dbReference>
<dbReference type="SUPFAM" id="SSF56112">
    <property type="entry name" value="Protein kinase-like (PK-like)"/>
    <property type="match status" value="1"/>
</dbReference>
<dbReference type="Pfam" id="PF01636">
    <property type="entry name" value="APH"/>
    <property type="match status" value="1"/>
</dbReference>
<accession>A0A1B8ARZ7</accession>
<dbReference type="InterPro" id="IPR011009">
    <property type="entry name" value="Kinase-like_dom_sf"/>
</dbReference>
<feature type="domain" description="Aminoglycoside phosphotransferase" evidence="1">
    <location>
        <begin position="76"/>
        <end position="282"/>
    </location>
</feature>
<evidence type="ECO:0000313" key="2">
    <source>
        <dbReference type="EMBL" id="OBS23121.1"/>
    </source>
</evidence>
<sequence>MATNNLNPDDSILSGIPMIKNSITNLETAIKEKCNVISNNFTTCTFSIHLDTPTAGSPENVLVRLESSSEHFTTVAALQKLASVQLPELVPQVLDVGITYTAQGQRLEYSVTEFISDAVTLEQEWDKLDGSQQEDLMSSIITTMSKLQSLALDSEHSREILQETRLYRDGKMALIGGPELGYHSDMAGFLAKLAGDATPAKTNFSVTKTPDSFIVDSELEHVERVELTSSDLAELAKQVVFCHDDLEPRNILIKRDTGNTGKWKIAAIIDWEMAGFFPFAYESGHKDAVLGSSNLHFSYYKLFKEQSQHLLSGGESAIKLLEALRAIDVSKKSCPTKNVGRRFQARWLGREKVELSSDVRLGWVRKVDAGDVGVYTKQDNNDLEMEILKELGYV</sequence>